<dbReference type="EMBL" id="JBBEGL010000006">
    <property type="protein sequence ID" value="MEJ2889190.1"/>
    <property type="molecule type" value="Genomic_DNA"/>
</dbReference>
<gene>
    <name evidence="3" type="ORF">WCD41_22215</name>
</gene>
<organism evidence="3 4">
    <name type="scientific">Actinomycetospora aeridis</name>
    <dbReference type="NCBI Taxonomy" id="3129231"/>
    <lineage>
        <taxon>Bacteria</taxon>
        <taxon>Bacillati</taxon>
        <taxon>Actinomycetota</taxon>
        <taxon>Actinomycetes</taxon>
        <taxon>Pseudonocardiales</taxon>
        <taxon>Pseudonocardiaceae</taxon>
        <taxon>Actinomycetospora</taxon>
    </lineage>
</organism>
<evidence type="ECO:0008006" key="5">
    <source>
        <dbReference type="Google" id="ProtNLM"/>
    </source>
</evidence>
<proteinExistence type="predicted"/>
<evidence type="ECO:0000313" key="4">
    <source>
        <dbReference type="Proteomes" id="UP001370100"/>
    </source>
</evidence>
<keyword evidence="4" id="KW-1185">Reference proteome</keyword>
<comment type="caution">
    <text evidence="3">The sequence shown here is derived from an EMBL/GenBank/DDBJ whole genome shotgun (WGS) entry which is preliminary data.</text>
</comment>
<dbReference type="Proteomes" id="UP001370100">
    <property type="component" value="Unassembled WGS sequence"/>
</dbReference>
<feature type="transmembrane region" description="Helical" evidence="2">
    <location>
        <begin position="241"/>
        <end position="271"/>
    </location>
</feature>
<feature type="transmembrane region" description="Helical" evidence="2">
    <location>
        <begin position="200"/>
        <end position="221"/>
    </location>
</feature>
<evidence type="ECO:0000256" key="2">
    <source>
        <dbReference type="SAM" id="Phobius"/>
    </source>
</evidence>
<evidence type="ECO:0000256" key="1">
    <source>
        <dbReference type="SAM" id="MobiDB-lite"/>
    </source>
</evidence>
<dbReference type="RefSeq" id="WP_337716500.1">
    <property type="nucleotide sequence ID" value="NZ_JBBEGL010000006.1"/>
</dbReference>
<protein>
    <recommendedName>
        <fullName evidence="5">YihY family inner membrane protein</fullName>
    </recommendedName>
</protein>
<name>A0ABU8N9U9_9PSEU</name>
<feature type="transmembrane region" description="Helical" evidence="2">
    <location>
        <begin position="142"/>
        <end position="162"/>
    </location>
</feature>
<keyword evidence="2" id="KW-0472">Membrane</keyword>
<keyword evidence="2" id="KW-1133">Transmembrane helix</keyword>
<keyword evidence="2" id="KW-0812">Transmembrane</keyword>
<sequence>MMNPDGPPPPWRDRLRDTRARFDESGLGHLQRRVVDTQLTKQALILAALAFMLVIPALVTLAAVLPLGRPGGGVTAFATRLGLTPQATSDLQQLFPAPTTVSSASTWFSALLTVVLTVRWPLALQRGYELVWNLPHRGIRTLWRPLAWLGGFLTLVAVVVLVGPVDGGLPLVLVIVLGTPAAAAWAWWSQYLLLGGRVPWVRLLPGAVVVGVGLAGLRLAAPLVLSPQITAHYRQFGPLGIVFVILSWFVAFGVVMLGGALVGHLVAVGLLGSRLLSPRGDEVAADADRESPDEPAAPAAPVTEGVPWHRGG</sequence>
<feature type="compositionally biased region" description="Basic and acidic residues" evidence="1">
    <location>
        <begin position="282"/>
        <end position="292"/>
    </location>
</feature>
<accession>A0ABU8N9U9</accession>
<reference evidence="3 4" key="1">
    <citation type="submission" date="2024-03" db="EMBL/GenBank/DDBJ databases">
        <title>Actinomycetospora sp. OC33-EN06, a novel actinomycete isolated from wild orchid (Aerides multiflora).</title>
        <authorList>
            <person name="Suriyachadkun C."/>
        </authorList>
    </citation>
    <scope>NUCLEOTIDE SEQUENCE [LARGE SCALE GENOMIC DNA]</scope>
    <source>
        <strain evidence="3 4">OC33-EN06</strain>
    </source>
</reference>
<feature type="region of interest" description="Disordered" evidence="1">
    <location>
        <begin position="282"/>
        <end position="312"/>
    </location>
</feature>
<feature type="transmembrane region" description="Helical" evidence="2">
    <location>
        <begin position="168"/>
        <end position="188"/>
    </location>
</feature>
<feature type="transmembrane region" description="Helical" evidence="2">
    <location>
        <begin position="43"/>
        <end position="65"/>
    </location>
</feature>
<feature type="transmembrane region" description="Helical" evidence="2">
    <location>
        <begin position="104"/>
        <end position="122"/>
    </location>
</feature>
<evidence type="ECO:0000313" key="3">
    <source>
        <dbReference type="EMBL" id="MEJ2889190.1"/>
    </source>
</evidence>